<name>A0AAW5JI00_9FIRM</name>
<dbReference type="Gene3D" id="1.10.340.30">
    <property type="entry name" value="Hypothetical protein, domain 2"/>
    <property type="match status" value="1"/>
</dbReference>
<dbReference type="GO" id="GO:0140078">
    <property type="term" value="F:class I DNA-(apurinic or apyrimidinic site) endonuclease activity"/>
    <property type="evidence" value="ECO:0007669"/>
    <property type="project" value="UniProtKB-EC"/>
</dbReference>
<evidence type="ECO:0000313" key="11">
    <source>
        <dbReference type="EMBL" id="MCQ4769427.1"/>
    </source>
</evidence>
<evidence type="ECO:0000256" key="5">
    <source>
        <dbReference type="ARBA" id="ARBA00023204"/>
    </source>
</evidence>
<dbReference type="Gene3D" id="3.30.310.260">
    <property type="match status" value="1"/>
</dbReference>
<keyword evidence="8" id="KW-0326">Glycosidase</keyword>
<dbReference type="InterPro" id="IPR003265">
    <property type="entry name" value="HhH-GPD_domain"/>
</dbReference>
<dbReference type="EMBL" id="JANFYS010000003">
    <property type="protein sequence ID" value="MCQ4769427.1"/>
    <property type="molecule type" value="Genomic_DNA"/>
</dbReference>
<feature type="domain" description="HhH-GPD" evidence="10">
    <location>
        <begin position="112"/>
        <end position="267"/>
    </location>
</feature>
<dbReference type="Pfam" id="PF00730">
    <property type="entry name" value="HhH-GPD"/>
    <property type="match status" value="1"/>
</dbReference>
<evidence type="ECO:0000256" key="1">
    <source>
        <dbReference type="ARBA" id="ARBA00010679"/>
    </source>
</evidence>
<dbReference type="InterPro" id="IPR023170">
    <property type="entry name" value="HhH_base_excis_C"/>
</dbReference>
<dbReference type="CDD" id="cd00056">
    <property type="entry name" value="ENDO3c"/>
    <property type="match status" value="1"/>
</dbReference>
<dbReference type="PANTHER" id="PTHR10242:SF2">
    <property type="entry name" value="N-GLYCOSYLASE_DNA LYASE"/>
    <property type="match status" value="1"/>
</dbReference>
<keyword evidence="5" id="KW-0234">DNA repair</keyword>
<sequence length="272" mass="30696">MVERHISCLDLDQIAASGQCFTWQRLGEGHYGIPARGSYVEAEQRGERLVFSCGETEFEALWADYFDLSTDYEAIQAAIDPADGYLRAAARYGRGIRVLRQDLWEVLVSFLISQNNNIGRITRSVQGLCRRWGEERQAGSRTYWSFPSPTALVGASESDFAALGLGYRARYLVRLTAEVEAAGYEDWARRLRAAGAEEAMERLTGLYGVGKKVAQCVCLFGLHQVDAFPVDTHIRRVLEAHYPAGFDLERYKGYGGILQQYLFYYDLVVKSR</sequence>
<dbReference type="SUPFAM" id="SSF55945">
    <property type="entry name" value="TATA-box binding protein-like"/>
    <property type="match status" value="1"/>
</dbReference>
<dbReference type="InterPro" id="IPR012904">
    <property type="entry name" value="OGG_N"/>
</dbReference>
<proteinExistence type="inferred from homology"/>
<dbReference type="GO" id="GO:0006284">
    <property type="term" value="P:base-excision repair"/>
    <property type="evidence" value="ECO:0007669"/>
    <property type="project" value="InterPro"/>
</dbReference>
<evidence type="ECO:0000259" key="10">
    <source>
        <dbReference type="SMART" id="SM00478"/>
    </source>
</evidence>
<dbReference type="SUPFAM" id="SSF48150">
    <property type="entry name" value="DNA-glycosylase"/>
    <property type="match status" value="1"/>
</dbReference>
<dbReference type="Gene3D" id="1.10.1670.10">
    <property type="entry name" value="Helix-hairpin-Helix base-excision DNA repair enzymes (C-terminal)"/>
    <property type="match status" value="1"/>
</dbReference>
<dbReference type="GO" id="GO:0008534">
    <property type="term" value="F:oxidized purine nucleobase lesion DNA N-glycosylase activity"/>
    <property type="evidence" value="ECO:0007669"/>
    <property type="project" value="InterPro"/>
</dbReference>
<comment type="caution">
    <text evidence="11">The sequence shown here is derived from an EMBL/GenBank/DDBJ whole genome shotgun (WGS) entry which is preliminary data.</text>
</comment>
<evidence type="ECO:0000256" key="8">
    <source>
        <dbReference type="ARBA" id="ARBA00023295"/>
    </source>
</evidence>
<dbReference type="PANTHER" id="PTHR10242">
    <property type="entry name" value="8-OXOGUANINE DNA GLYCOSYLASE"/>
    <property type="match status" value="1"/>
</dbReference>
<gene>
    <name evidence="11" type="ORF">NE579_02955</name>
</gene>
<dbReference type="GO" id="GO:0003684">
    <property type="term" value="F:damaged DNA binding"/>
    <property type="evidence" value="ECO:0007669"/>
    <property type="project" value="InterPro"/>
</dbReference>
<evidence type="ECO:0000256" key="9">
    <source>
        <dbReference type="ARBA" id="ARBA00044632"/>
    </source>
</evidence>
<evidence type="ECO:0000256" key="6">
    <source>
        <dbReference type="ARBA" id="ARBA00023239"/>
    </source>
</evidence>
<dbReference type="EC" id="4.2.99.18" evidence="2"/>
<dbReference type="Pfam" id="PF07934">
    <property type="entry name" value="OGG_N"/>
    <property type="match status" value="1"/>
</dbReference>
<dbReference type="InterPro" id="IPR052054">
    <property type="entry name" value="Oxidative_DNA_repair_enzyme"/>
</dbReference>
<dbReference type="AlphaFoldDB" id="A0AAW5JI00"/>
<dbReference type="GO" id="GO:0006289">
    <property type="term" value="P:nucleotide-excision repair"/>
    <property type="evidence" value="ECO:0007669"/>
    <property type="project" value="InterPro"/>
</dbReference>
<keyword evidence="3" id="KW-0227">DNA damage</keyword>
<evidence type="ECO:0000313" key="12">
    <source>
        <dbReference type="Proteomes" id="UP001204562"/>
    </source>
</evidence>
<accession>A0AAW5JI00</accession>
<dbReference type="SMART" id="SM00478">
    <property type="entry name" value="ENDO3c"/>
    <property type="match status" value="1"/>
</dbReference>
<keyword evidence="7" id="KW-0511">Multifunctional enzyme</keyword>
<evidence type="ECO:0000256" key="7">
    <source>
        <dbReference type="ARBA" id="ARBA00023268"/>
    </source>
</evidence>
<comment type="catalytic activity">
    <reaction evidence="9">
        <text>2'-deoxyribonucleotide-(2'-deoxyribose 5'-phosphate)-2'-deoxyribonucleotide-DNA = a 3'-end 2'-deoxyribonucleotide-(2,3-dehydro-2,3-deoxyribose 5'-phosphate)-DNA + a 5'-end 5'-phospho-2'-deoxyribonucleoside-DNA + H(+)</text>
        <dbReference type="Rhea" id="RHEA:66592"/>
        <dbReference type="Rhea" id="RHEA-COMP:13180"/>
        <dbReference type="Rhea" id="RHEA-COMP:16897"/>
        <dbReference type="Rhea" id="RHEA-COMP:17067"/>
        <dbReference type="ChEBI" id="CHEBI:15378"/>
        <dbReference type="ChEBI" id="CHEBI:136412"/>
        <dbReference type="ChEBI" id="CHEBI:157695"/>
        <dbReference type="ChEBI" id="CHEBI:167181"/>
        <dbReference type="EC" id="4.2.99.18"/>
    </reaction>
</comment>
<evidence type="ECO:0000256" key="4">
    <source>
        <dbReference type="ARBA" id="ARBA00022801"/>
    </source>
</evidence>
<keyword evidence="6" id="KW-0456">Lyase</keyword>
<dbReference type="RefSeq" id="WP_256303197.1">
    <property type="nucleotide sequence ID" value="NZ_JANFYS010000003.1"/>
</dbReference>
<evidence type="ECO:0000256" key="2">
    <source>
        <dbReference type="ARBA" id="ARBA00012720"/>
    </source>
</evidence>
<reference evidence="11" key="1">
    <citation type="submission" date="2022-06" db="EMBL/GenBank/DDBJ databases">
        <title>Isolation of gut microbiota from human fecal samples.</title>
        <authorList>
            <person name="Pamer E.G."/>
            <person name="Barat B."/>
            <person name="Waligurski E."/>
            <person name="Medina S."/>
            <person name="Paddock L."/>
            <person name="Mostad J."/>
        </authorList>
    </citation>
    <scope>NUCLEOTIDE SEQUENCE</scope>
    <source>
        <strain evidence="11">DFI.9.91</strain>
    </source>
</reference>
<protein>
    <recommendedName>
        <fullName evidence="2">DNA-(apurinic or apyrimidinic site) lyase</fullName>
        <ecNumber evidence="2">4.2.99.18</ecNumber>
    </recommendedName>
</protein>
<evidence type="ECO:0000256" key="3">
    <source>
        <dbReference type="ARBA" id="ARBA00022763"/>
    </source>
</evidence>
<dbReference type="InterPro" id="IPR011257">
    <property type="entry name" value="DNA_glycosylase"/>
</dbReference>
<comment type="similarity">
    <text evidence="1">Belongs to the type-1 OGG1 family.</text>
</comment>
<keyword evidence="4" id="KW-0378">Hydrolase</keyword>
<dbReference type="Proteomes" id="UP001204562">
    <property type="component" value="Unassembled WGS sequence"/>
</dbReference>
<organism evidence="11 12">
    <name type="scientific">Intestinimonas massiliensis</name>
    <name type="common">ex Afouda et al. 2020</name>
    <dbReference type="NCBI Taxonomy" id="1673721"/>
    <lineage>
        <taxon>Bacteria</taxon>
        <taxon>Bacillati</taxon>
        <taxon>Bacillota</taxon>
        <taxon>Clostridia</taxon>
        <taxon>Eubacteriales</taxon>
        <taxon>Intestinimonas</taxon>
    </lineage>
</organism>